<keyword evidence="1" id="KW-1133">Transmembrane helix</keyword>
<reference evidence="2" key="1">
    <citation type="submission" date="2023-03" db="EMBL/GenBank/DDBJ databases">
        <title>Massive genome expansion in bonnet fungi (Mycena s.s.) driven by repeated elements and novel gene families across ecological guilds.</title>
        <authorList>
            <consortium name="Lawrence Berkeley National Laboratory"/>
            <person name="Harder C.B."/>
            <person name="Miyauchi S."/>
            <person name="Viragh M."/>
            <person name="Kuo A."/>
            <person name="Thoen E."/>
            <person name="Andreopoulos B."/>
            <person name="Lu D."/>
            <person name="Skrede I."/>
            <person name="Drula E."/>
            <person name="Henrissat B."/>
            <person name="Morin E."/>
            <person name="Kohler A."/>
            <person name="Barry K."/>
            <person name="LaButti K."/>
            <person name="Morin E."/>
            <person name="Salamov A."/>
            <person name="Lipzen A."/>
            <person name="Mereny Z."/>
            <person name="Hegedus B."/>
            <person name="Baldrian P."/>
            <person name="Stursova M."/>
            <person name="Weitz H."/>
            <person name="Taylor A."/>
            <person name="Grigoriev I.V."/>
            <person name="Nagy L.G."/>
            <person name="Martin F."/>
            <person name="Kauserud H."/>
        </authorList>
    </citation>
    <scope>NUCLEOTIDE SEQUENCE</scope>
    <source>
        <strain evidence="2">CBHHK182m</strain>
    </source>
</reference>
<proteinExistence type="predicted"/>
<evidence type="ECO:0000313" key="2">
    <source>
        <dbReference type="EMBL" id="KAJ7722023.1"/>
    </source>
</evidence>
<dbReference type="Proteomes" id="UP001215598">
    <property type="component" value="Unassembled WGS sequence"/>
</dbReference>
<keyword evidence="1" id="KW-0812">Transmembrane</keyword>
<name>A0AAD7HJA5_9AGAR</name>
<dbReference type="AlphaFoldDB" id="A0AAD7HJA5"/>
<keyword evidence="1" id="KW-0472">Membrane</keyword>
<organism evidence="2 3">
    <name type="scientific">Mycena metata</name>
    <dbReference type="NCBI Taxonomy" id="1033252"/>
    <lineage>
        <taxon>Eukaryota</taxon>
        <taxon>Fungi</taxon>
        <taxon>Dikarya</taxon>
        <taxon>Basidiomycota</taxon>
        <taxon>Agaricomycotina</taxon>
        <taxon>Agaricomycetes</taxon>
        <taxon>Agaricomycetidae</taxon>
        <taxon>Agaricales</taxon>
        <taxon>Marasmiineae</taxon>
        <taxon>Mycenaceae</taxon>
        <taxon>Mycena</taxon>
    </lineage>
</organism>
<protein>
    <recommendedName>
        <fullName evidence="4">Heterokaryon incompatibility domain-containing protein</fullName>
    </recommendedName>
</protein>
<gene>
    <name evidence="2" type="ORF">B0H16DRAFT_1334962</name>
</gene>
<keyword evidence="3" id="KW-1185">Reference proteome</keyword>
<dbReference type="EMBL" id="JARKIB010000224">
    <property type="protein sequence ID" value="KAJ7722023.1"/>
    <property type="molecule type" value="Genomic_DNA"/>
</dbReference>
<comment type="caution">
    <text evidence="2">The sequence shown here is derived from an EMBL/GenBank/DDBJ whole genome shotgun (WGS) entry which is preliminary data.</text>
</comment>
<evidence type="ECO:0008006" key="4">
    <source>
        <dbReference type="Google" id="ProtNLM"/>
    </source>
</evidence>
<evidence type="ECO:0000256" key="1">
    <source>
        <dbReference type="SAM" id="Phobius"/>
    </source>
</evidence>
<evidence type="ECO:0000313" key="3">
    <source>
        <dbReference type="Proteomes" id="UP001215598"/>
    </source>
</evidence>
<accession>A0AAD7HJA5</accession>
<feature type="transmembrane region" description="Helical" evidence="1">
    <location>
        <begin position="364"/>
        <end position="387"/>
    </location>
</feature>
<sequence>MQSAVQLAAESGFHPPVLSPEGRQYTIADRQSISKYFLMLYCSAARHPADGNPEGANRDRTEYVWLDEFCLSHPESTSESEIESQRSTELGRLANIFRNATQVAVFCDRPGCRHTDLDCPWGNRIWTIPEILHAERVLRMTRESTHATRIYPTSGRAFREEIQKSAAKLNQWHLYAIYQHSVNSGGVSWQTAIHSLVVEAIRRDEAGNFDDHKYLGKALNGLLPRRAHVDDLGHGGWNDLAWLLELNQGFYNAASLAALCSLPDKSSVSWLGKPINPMPGNERLEPIVTALPVSPPNANSSAGCPPLMIIGGEMIGLRPRLRRDWAGLYNNPDMIRARVIAGGTLALGVLLSFVLLVTGQIFPAIGIFFSVTVGHVLLELVVSTMFLERKGWIFLPDAEWGDLNTIEQLLGQELKPWGMNVKS</sequence>
<feature type="transmembrane region" description="Helical" evidence="1">
    <location>
        <begin position="339"/>
        <end position="358"/>
    </location>
</feature>